<feature type="transmembrane region" description="Helical" evidence="1">
    <location>
        <begin position="353"/>
        <end position="373"/>
    </location>
</feature>
<accession>A0A6P6XJE5</accession>
<evidence type="ECO:0000313" key="3">
    <source>
        <dbReference type="RefSeq" id="XP_027127319.2"/>
    </source>
</evidence>
<feature type="transmembrane region" description="Helical" evidence="1">
    <location>
        <begin position="213"/>
        <end position="234"/>
    </location>
</feature>
<feature type="transmembrane region" description="Helical" evidence="1">
    <location>
        <begin position="295"/>
        <end position="314"/>
    </location>
</feature>
<evidence type="ECO:0000313" key="2">
    <source>
        <dbReference type="Proteomes" id="UP001652660"/>
    </source>
</evidence>
<organism evidence="2 3">
    <name type="scientific">Coffea arabica</name>
    <name type="common">Arabian coffee</name>
    <dbReference type="NCBI Taxonomy" id="13443"/>
    <lineage>
        <taxon>Eukaryota</taxon>
        <taxon>Viridiplantae</taxon>
        <taxon>Streptophyta</taxon>
        <taxon>Embryophyta</taxon>
        <taxon>Tracheophyta</taxon>
        <taxon>Spermatophyta</taxon>
        <taxon>Magnoliopsida</taxon>
        <taxon>eudicotyledons</taxon>
        <taxon>Gunneridae</taxon>
        <taxon>Pentapetalae</taxon>
        <taxon>asterids</taxon>
        <taxon>lamiids</taxon>
        <taxon>Gentianales</taxon>
        <taxon>Rubiaceae</taxon>
        <taxon>Ixoroideae</taxon>
        <taxon>Gardenieae complex</taxon>
        <taxon>Bertiereae - Coffeeae clade</taxon>
        <taxon>Coffeeae</taxon>
        <taxon>Coffea</taxon>
    </lineage>
</organism>
<keyword evidence="1" id="KW-0472">Membrane</keyword>
<dbReference type="AlphaFoldDB" id="A0A6P6XJE5"/>
<keyword evidence="2" id="KW-1185">Reference proteome</keyword>
<evidence type="ECO:0000256" key="1">
    <source>
        <dbReference type="SAM" id="Phobius"/>
    </source>
</evidence>
<reference evidence="2" key="1">
    <citation type="journal article" date="2025" name="Foods">
        <title>Unveiling the Microbial Signatures of Arabica Coffee Cherries: Insights into Ripeness Specific Diversity, Functional Traits, and Implications for Quality and Safety.</title>
        <authorList>
            <consortium name="RefSeq"/>
            <person name="Tenea G.N."/>
            <person name="Cifuentes V."/>
            <person name="Reyes P."/>
            <person name="Cevallos-Vallejos M."/>
        </authorList>
    </citation>
    <scope>NUCLEOTIDE SEQUENCE [LARGE SCALE GENOMIC DNA]</scope>
</reference>
<proteinExistence type="predicted"/>
<feature type="transmembrane region" description="Helical" evidence="1">
    <location>
        <begin position="320"/>
        <end position="341"/>
    </location>
</feature>
<reference evidence="3" key="2">
    <citation type="submission" date="2025-08" db="UniProtKB">
        <authorList>
            <consortium name="RefSeq"/>
        </authorList>
    </citation>
    <scope>IDENTIFICATION</scope>
    <source>
        <tissue evidence="3">Leaves</tissue>
    </source>
</reference>
<feature type="transmembrane region" description="Helical" evidence="1">
    <location>
        <begin position="181"/>
        <end position="201"/>
    </location>
</feature>
<keyword evidence="1" id="KW-1133">Transmembrane helix</keyword>
<gene>
    <name evidence="3" type="primary">LOC113743489</name>
</gene>
<dbReference type="GO" id="GO:0005886">
    <property type="term" value="C:plasma membrane"/>
    <property type="evidence" value="ECO:0007669"/>
    <property type="project" value="UniProtKB-SubCell"/>
</dbReference>
<dbReference type="RefSeq" id="XP_027127319.2">
    <property type="nucleotide sequence ID" value="XM_027271518.2"/>
</dbReference>
<protein>
    <submittedName>
        <fullName evidence="3">Uncharacterized protein isoform X1</fullName>
    </submittedName>
</protein>
<feature type="transmembrane region" description="Helical" evidence="1">
    <location>
        <begin position="135"/>
        <end position="153"/>
    </location>
</feature>
<dbReference type="GeneID" id="113743489"/>
<dbReference type="OrthoDB" id="47210at2759"/>
<sequence length="392" mass="44304">MLANTNLNSCNFSYFPVHGHNHAPPKIPSPQPIKPEQQKFPIVIKLSTRFYEKHCRTRTSCNSNWKDETGINGSIKLVPLQKLQNSFWCYSSLSTEENPENPILENEEICLEEENDANNGGGGGGGGERDWTTSLLLLGLYAGLVYYVVFLAPNQTPSTDVYFLKKLVNIIGDDGFQMNEVLVALWYILGLYPFVYSMLLLPTGRCENRSVPVWPFLILSGFAGAYGLIPYFIFWRPPPPPIEVTELRRWPLNFLESKITAAIALAAGLGLMAYAGLSDGAVWREFYQYFRASKFYNFWMWPGCIIASFVFLPWKKMANAKIHLTCIDFALLSTFAPFWVYNDMTARRWDNKGLWLLPLSLIPLVGPALYLILRPSLLAVPALLSSSTSEEK</sequence>
<name>A0A6P6XJE5_COFAR</name>
<dbReference type="PANTHER" id="PTHR36009:SF3">
    <property type="entry name" value="TRANSMEMBRANE PROTEIN"/>
    <property type="match status" value="1"/>
</dbReference>
<feature type="transmembrane region" description="Helical" evidence="1">
    <location>
        <begin position="259"/>
        <end position="283"/>
    </location>
</feature>
<keyword evidence="1" id="KW-0812">Transmembrane</keyword>
<dbReference type="PANTHER" id="PTHR36009">
    <property type="match status" value="1"/>
</dbReference>
<dbReference type="Proteomes" id="UP001652660">
    <property type="component" value="Chromosome 5e"/>
</dbReference>